<keyword evidence="5" id="KW-0418">Kinase</keyword>
<dbReference type="Pfam" id="PF00069">
    <property type="entry name" value="Pkinase"/>
    <property type="match status" value="1"/>
</dbReference>
<dbReference type="PANTHER" id="PTHR43289:SF6">
    <property type="entry name" value="SERINE_THREONINE-PROTEIN KINASE NEKL-3"/>
    <property type="match status" value="1"/>
</dbReference>
<dbReference type="InterPro" id="IPR000719">
    <property type="entry name" value="Prot_kinase_dom"/>
</dbReference>
<dbReference type="EC" id="2.7.11.1" evidence="1"/>
<organism evidence="11 12">
    <name type="scientific">Catenulispora subtropica</name>
    <dbReference type="NCBI Taxonomy" id="450798"/>
    <lineage>
        <taxon>Bacteria</taxon>
        <taxon>Bacillati</taxon>
        <taxon>Actinomycetota</taxon>
        <taxon>Actinomycetes</taxon>
        <taxon>Catenulisporales</taxon>
        <taxon>Catenulisporaceae</taxon>
        <taxon>Catenulispora</taxon>
    </lineage>
</organism>
<evidence type="ECO:0000256" key="8">
    <source>
        <dbReference type="SAM" id="MobiDB-lite"/>
    </source>
</evidence>
<feature type="compositionally biased region" description="Pro residues" evidence="8">
    <location>
        <begin position="311"/>
        <end position="323"/>
    </location>
</feature>
<keyword evidence="9" id="KW-1133">Transmembrane helix</keyword>
<evidence type="ECO:0000256" key="2">
    <source>
        <dbReference type="ARBA" id="ARBA00022527"/>
    </source>
</evidence>
<keyword evidence="9" id="KW-0812">Transmembrane</keyword>
<dbReference type="Proteomes" id="UP001499854">
    <property type="component" value="Unassembled WGS sequence"/>
</dbReference>
<dbReference type="InterPro" id="IPR011009">
    <property type="entry name" value="Kinase-like_dom_sf"/>
</dbReference>
<dbReference type="PROSITE" id="PS00108">
    <property type="entry name" value="PROTEIN_KINASE_ST"/>
    <property type="match status" value="1"/>
</dbReference>
<dbReference type="EMBL" id="BAAAQM010000001">
    <property type="protein sequence ID" value="GAA1949555.1"/>
    <property type="molecule type" value="Genomic_DNA"/>
</dbReference>
<gene>
    <name evidence="11" type="ORF">GCM10009838_00770</name>
</gene>
<keyword evidence="6 7" id="KW-0067">ATP-binding</keyword>
<proteinExistence type="predicted"/>
<comment type="caution">
    <text evidence="11">The sequence shown here is derived from an EMBL/GenBank/DDBJ whole genome shotgun (WGS) entry which is preliminary data.</text>
</comment>
<dbReference type="InterPro" id="IPR008271">
    <property type="entry name" value="Ser/Thr_kinase_AS"/>
</dbReference>
<keyword evidence="9" id="KW-0472">Membrane</keyword>
<feature type="transmembrane region" description="Helical" evidence="9">
    <location>
        <begin position="401"/>
        <end position="422"/>
    </location>
</feature>
<accession>A0ABP5BRY0</accession>
<sequence length="520" mass="55843">MAVQRGELFAGRYEIVARLGRGGMGEVWSARDRNLRRDVAVKLLYLDDAGAGDAARRFEREAVAAAQISHPNVAVVHDRGVQEGVLFLVMERIDGTTLSQALRGGIALPVSEAVRIATRICDALLAAHRAGVIHYDIKPHNVMLTVDGTVKVVDFGIAGFVHSQFTVARTSQLAPAGTPEFGAPEQFLEERGDERSDLYALGGVLFCMLTGRPPFQGQNGIAVMLRKRDEVAPRVDELTPGIPPALTELVAELLEREAARRPQTASEVLARLVRIEKDIAAPASVDPGVAETVQAVAAVAPALWVEAGETPPSPPRTSHPPTLPAIGADRQTSLRQRALTSSWASWSALVFLVGVGATTQLAGIGARMVATEAGTGRRWTDEVWQSTQSWTGWTGQLFTSWSHGAAVQIVLLGVFAVTMALLRTTTGRGLRLVGYVSGGVSAVWLTIATLALAEEDQRESTLHLAARVGKIAPPTAEVWWQTYIMPGPIVLTALVWIALAVYAWLETRSRPGRSAPLTVR</sequence>
<dbReference type="SUPFAM" id="SSF56112">
    <property type="entry name" value="Protein kinase-like (PK-like)"/>
    <property type="match status" value="1"/>
</dbReference>
<name>A0ABP5BRY0_9ACTN</name>
<evidence type="ECO:0000259" key="10">
    <source>
        <dbReference type="PROSITE" id="PS50011"/>
    </source>
</evidence>
<dbReference type="InterPro" id="IPR017441">
    <property type="entry name" value="Protein_kinase_ATP_BS"/>
</dbReference>
<evidence type="ECO:0000256" key="4">
    <source>
        <dbReference type="ARBA" id="ARBA00022741"/>
    </source>
</evidence>
<evidence type="ECO:0000313" key="12">
    <source>
        <dbReference type="Proteomes" id="UP001499854"/>
    </source>
</evidence>
<evidence type="ECO:0000256" key="7">
    <source>
        <dbReference type="PROSITE-ProRule" id="PRU10141"/>
    </source>
</evidence>
<feature type="domain" description="Protein kinase" evidence="10">
    <location>
        <begin position="13"/>
        <end position="273"/>
    </location>
</feature>
<dbReference type="PROSITE" id="PS50011">
    <property type="entry name" value="PROTEIN_KINASE_DOM"/>
    <property type="match status" value="1"/>
</dbReference>
<feature type="transmembrane region" description="Helical" evidence="9">
    <location>
        <begin position="483"/>
        <end position="505"/>
    </location>
</feature>
<feature type="transmembrane region" description="Helical" evidence="9">
    <location>
        <begin position="343"/>
        <end position="364"/>
    </location>
</feature>
<dbReference type="SMART" id="SM00220">
    <property type="entry name" value="S_TKc"/>
    <property type="match status" value="1"/>
</dbReference>
<feature type="binding site" evidence="7">
    <location>
        <position position="42"/>
    </location>
    <ligand>
        <name>ATP</name>
        <dbReference type="ChEBI" id="CHEBI:30616"/>
    </ligand>
</feature>
<evidence type="ECO:0000256" key="6">
    <source>
        <dbReference type="ARBA" id="ARBA00022840"/>
    </source>
</evidence>
<evidence type="ECO:0000256" key="5">
    <source>
        <dbReference type="ARBA" id="ARBA00022777"/>
    </source>
</evidence>
<dbReference type="PANTHER" id="PTHR43289">
    <property type="entry name" value="MITOGEN-ACTIVATED PROTEIN KINASE KINASE KINASE 20-RELATED"/>
    <property type="match status" value="1"/>
</dbReference>
<keyword evidence="12" id="KW-1185">Reference proteome</keyword>
<dbReference type="CDD" id="cd14014">
    <property type="entry name" value="STKc_PknB_like"/>
    <property type="match status" value="1"/>
</dbReference>
<keyword evidence="4 7" id="KW-0547">Nucleotide-binding</keyword>
<feature type="region of interest" description="Disordered" evidence="8">
    <location>
        <begin position="307"/>
        <end position="326"/>
    </location>
</feature>
<evidence type="ECO:0000256" key="9">
    <source>
        <dbReference type="SAM" id="Phobius"/>
    </source>
</evidence>
<evidence type="ECO:0000256" key="1">
    <source>
        <dbReference type="ARBA" id="ARBA00012513"/>
    </source>
</evidence>
<protein>
    <recommendedName>
        <fullName evidence="1">non-specific serine/threonine protein kinase</fullName>
        <ecNumber evidence="1">2.7.11.1</ecNumber>
    </recommendedName>
</protein>
<evidence type="ECO:0000256" key="3">
    <source>
        <dbReference type="ARBA" id="ARBA00022679"/>
    </source>
</evidence>
<dbReference type="Gene3D" id="3.30.200.20">
    <property type="entry name" value="Phosphorylase Kinase, domain 1"/>
    <property type="match status" value="1"/>
</dbReference>
<dbReference type="PROSITE" id="PS00107">
    <property type="entry name" value="PROTEIN_KINASE_ATP"/>
    <property type="match status" value="1"/>
</dbReference>
<feature type="transmembrane region" description="Helical" evidence="9">
    <location>
        <begin position="434"/>
        <end position="453"/>
    </location>
</feature>
<keyword evidence="3" id="KW-0808">Transferase</keyword>
<evidence type="ECO:0000313" key="11">
    <source>
        <dbReference type="EMBL" id="GAA1949555.1"/>
    </source>
</evidence>
<dbReference type="Gene3D" id="1.10.510.10">
    <property type="entry name" value="Transferase(Phosphotransferase) domain 1"/>
    <property type="match status" value="1"/>
</dbReference>
<reference evidence="12" key="1">
    <citation type="journal article" date="2019" name="Int. J. Syst. Evol. Microbiol.">
        <title>The Global Catalogue of Microorganisms (GCM) 10K type strain sequencing project: providing services to taxonomists for standard genome sequencing and annotation.</title>
        <authorList>
            <consortium name="The Broad Institute Genomics Platform"/>
            <consortium name="The Broad Institute Genome Sequencing Center for Infectious Disease"/>
            <person name="Wu L."/>
            <person name="Ma J."/>
        </authorList>
    </citation>
    <scope>NUCLEOTIDE SEQUENCE [LARGE SCALE GENOMIC DNA]</scope>
    <source>
        <strain evidence="12">JCM 16013</strain>
    </source>
</reference>
<keyword evidence="2" id="KW-0723">Serine/threonine-protein kinase</keyword>